<sequence length="200" mass="21196">MSKLIAVMSMSLDGYVADSQDGVGEVFDWYFSGEVKIEAGGADAMTFHLSPPSAQHYKRLVQELGAVLTGRRTFEVANGWGGNHGWGPAFVLTHAIPDGWPRPNSTVHFVTDGLESAVRQAKAAAAGKAVGVHGADTIQQCLNAGLLDELQIDIAAVLLGSGIRLFDQLANAPYVLGNPTVISGIGVTHLRYPVLTRNSE</sequence>
<dbReference type="AlphaFoldDB" id="A0A2K8Z0N0"/>
<evidence type="ECO:0000259" key="1">
    <source>
        <dbReference type="Pfam" id="PF01872"/>
    </source>
</evidence>
<organism evidence="2 3">
    <name type="scientific">Spirosoma pollinicola</name>
    <dbReference type="NCBI Taxonomy" id="2057025"/>
    <lineage>
        <taxon>Bacteria</taxon>
        <taxon>Pseudomonadati</taxon>
        <taxon>Bacteroidota</taxon>
        <taxon>Cytophagia</taxon>
        <taxon>Cytophagales</taxon>
        <taxon>Cytophagaceae</taxon>
        <taxon>Spirosoma</taxon>
    </lineage>
</organism>
<dbReference type="KEGG" id="spir:CWM47_16955"/>
<dbReference type="PANTHER" id="PTHR38011">
    <property type="entry name" value="DIHYDROFOLATE REDUCTASE FAMILY PROTEIN (AFU_ORTHOLOGUE AFUA_8G06820)"/>
    <property type="match status" value="1"/>
</dbReference>
<gene>
    <name evidence="2" type="ORF">CWM47_16955</name>
</gene>
<name>A0A2K8Z0N0_9BACT</name>
<dbReference type="GO" id="GO:0008703">
    <property type="term" value="F:5-amino-6-(5-phosphoribosylamino)uracil reductase activity"/>
    <property type="evidence" value="ECO:0007669"/>
    <property type="project" value="InterPro"/>
</dbReference>
<evidence type="ECO:0000313" key="2">
    <source>
        <dbReference type="EMBL" id="AUD03374.1"/>
    </source>
</evidence>
<dbReference type="GO" id="GO:0009231">
    <property type="term" value="P:riboflavin biosynthetic process"/>
    <property type="evidence" value="ECO:0007669"/>
    <property type="project" value="InterPro"/>
</dbReference>
<feature type="domain" description="Bacterial bifunctional deaminase-reductase C-terminal" evidence="1">
    <location>
        <begin position="3"/>
        <end position="169"/>
    </location>
</feature>
<dbReference type="RefSeq" id="WP_100989442.1">
    <property type="nucleotide sequence ID" value="NZ_CP025096.1"/>
</dbReference>
<protein>
    <submittedName>
        <fullName evidence="2">Deaminase</fullName>
    </submittedName>
</protein>
<dbReference type="InterPro" id="IPR002734">
    <property type="entry name" value="RibDG_C"/>
</dbReference>
<accession>A0A2K8Z0N0</accession>
<dbReference type="Proteomes" id="UP000232883">
    <property type="component" value="Chromosome"/>
</dbReference>
<proteinExistence type="predicted"/>
<dbReference type="SUPFAM" id="SSF53597">
    <property type="entry name" value="Dihydrofolate reductase-like"/>
    <property type="match status" value="1"/>
</dbReference>
<dbReference type="Gene3D" id="3.40.430.10">
    <property type="entry name" value="Dihydrofolate Reductase, subunit A"/>
    <property type="match status" value="1"/>
</dbReference>
<dbReference type="EMBL" id="CP025096">
    <property type="protein sequence ID" value="AUD03374.1"/>
    <property type="molecule type" value="Genomic_DNA"/>
</dbReference>
<dbReference type="InterPro" id="IPR050765">
    <property type="entry name" value="Riboflavin_Biosynth_HTPR"/>
</dbReference>
<keyword evidence="3" id="KW-1185">Reference proteome</keyword>
<dbReference type="PANTHER" id="PTHR38011:SF12">
    <property type="entry name" value="BIFUNCTIONAL DEAMINASE-REDUCTASE DOMAIN PROTEIN"/>
    <property type="match status" value="1"/>
</dbReference>
<evidence type="ECO:0000313" key="3">
    <source>
        <dbReference type="Proteomes" id="UP000232883"/>
    </source>
</evidence>
<dbReference type="OrthoDB" id="195113at2"/>
<dbReference type="InterPro" id="IPR024072">
    <property type="entry name" value="DHFR-like_dom_sf"/>
</dbReference>
<dbReference type="Pfam" id="PF01872">
    <property type="entry name" value="RibD_C"/>
    <property type="match status" value="1"/>
</dbReference>
<reference evidence="2 3" key="1">
    <citation type="submission" date="2017-11" db="EMBL/GenBank/DDBJ databases">
        <title>Taxonomic description and genome sequences of Spirosoma HA7 sp. nov., isolated from pollen microhabitat of Corylus avellana.</title>
        <authorList>
            <person name="Ambika Manirajan B."/>
            <person name="Suarez C."/>
            <person name="Ratering S."/>
            <person name="Geissler-Plaum R."/>
            <person name="Cardinale M."/>
            <person name="Sylvia S."/>
        </authorList>
    </citation>
    <scope>NUCLEOTIDE SEQUENCE [LARGE SCALE GENOMIC DNA]</scope>
    <source>
        <strain evidence="2 3">HA7</strain>
    </source>
</reference>